<dbReference type="PROSITE" id="PS50297">
    <property type="entry name" value="ANK_REP_REGION"/>
    <property type="match status" value="2"/>
</dbReference>
<organism evidence="2 3">
    <name type="scientific">Astathelohania contejeani</name>
    <dbReference type="NCBI Taxonomy" id="164912"/>
    <lineage>
        <taxon>Eukaryota</taxon>
        <taxon>Fungi</taxon>
        <taxon>Fungi incertae sedis</taxon>
        <taxon>Microsporidia</taxon>
        <taxon>Astathelohaniidae</taxon>
        <taxon>Astathelohania</taxon>
    </lineage>
</organism>
<dbReference type="InterPro" id="IPR036770">
    <property type="entry name" value="Ankyrin_rpt-contain_sf"/>
</dbReference>
<feature type="repeat" description="ANK" evidence="1">
    <location>
        <begin position="319"/>
        <end position="351"/>
    </location>
</feature>
<dbReference type="EMBL" id="SBIQ01000347">
    <property type="protein sequence ID" value="KAF7679664.1"/>
    <property type="molecule type" value="Genomic_DNA"/>
</dbReference>
<evidence type="ECO:0000313" key="3">
    <source>
        <dbReference type="Proteomes" id="UP001516464"/>
    </source>
</evidence>
<feature type="repeat" description="ANK" evidence="1">
    <location>
        <begin position="352"/>
        <end position="384"/>
    </location>
</feature>
<accession>A0ABQ7HVR2</accession>
<dbReference type="Gene3D" id="1.25.40.20">
    <property type="entry name" value="Ankyrin repeat-containing domain"/>
    <property type="match status" value="1"/>
</dbReference>
<dbReference type="InterPro" id="IPR053080">
    <property type="entry name" value="PP1_regulatory_subunit_27"/>
</dbReference>
<dbReference type="Proteomes" id="UP001516464">
    <property type="component" value="Unassembled WGS sequence"/>
</dbReference>
<proteinExistence type="predicted"/>
<keyword evidence="3" id="KW-1185">Reference proteome</keyword>
<protein>
    <submittedName>
        <fullName evidence="2">Ankyrin repeat domain-containing protein 37</fullName>
    </submittedName>
</protein>
<reference evidence="2 3" key="1">
    <citation type="submission" date="2019-01" db="EMBL/GenBank/DDBJ databases">
        <title>Genomes sequencing and comparative genomics of infectious freshwater microsporidia, Cucumispora dikerogammari and Thelohania contejeani.</title>
        <authorList>
            <person name="Cormier A."/>
            <person name="Giraud I."/>
            <person name="Wattier R."/>
            <person name="Teixeira M."/>
            <person name="Grandjean F."/>
            <person name="Rigaud T."/>
            <person name="Cordaux R."/>
        </authorList>
    </citation>
    <scope>NUCLEOTIDE SEQUENCE [LARGE SCALE GENOMIC DNA]</scope>
    <source>
        <strain evidence="2">T1</strain>
        <tissue evidence="2">Spores</tissue>
    </source>
</reference>
<gene>
    <name evidence="2" type="primary">ankrd37</name>
    <name evidence="2" type="ORF">TCON_2533</name>
</gene>
<dbReference type="InterPro" id="IPR002110">
    <property type="entry name" value="Ankyrin_rpt"/>
</dbReference>
<comment type="caution">
    <text evidence="2">The sequence shown here is derived from an EMBL/GenBank/DDBJ whole genome shotgun (WGS) entry which is preliminary data.</text>
</comment>
<name>A0ABQ7HVR2_9MICR</name>
<sequence length="478" mass="54591">MKESKPNPLLNTQPLFSKLEPPPLSFEDFIRSDFFFVEHRKHIKKLSEIHRINVKRGFAREHQENTAYAITLYNFVFSPRGRALSYSLHRIRTCLRDCKAPPPPEAGVHAADHRMRVCFTLATALAHRNRDTVRQFFVAGFPTCMNQLIIGSLSTLLLSVLMDHPPTLSEVLVHSYRHSANWFGLTPLLCGVFGLGSDEILESMYKKPYQFITLNAFLGLHRVRFNETISIKKDKPIYILDLICMNIKSKDEETDDIFLRKSMNKTEEVTERNIYLLKQYLRRFPDAVSLSTVCFLVQSNLEISLLLLHHNGNVNQEINGITPIHVAAAEGNLPLCITYAYRGLDINGRDSKGNTPLHYAAKYGNIKCLGFLIRCGGKIDLINEEGYTVLELLHIRNSNEYYGYEKLSDDTLRPRLFDRKKSKTVEIHGTSGRDRIESLARKLGSVQNELEGGIEPFYAIISNGEEIDWSKVVTEEDV</sequence>
<dbReference type="SMART" id="SM00248">
    <property type="entry name" value="ANK"/>
    <property type="match status" value="2"/>
</dbReference>
<dbReference type="PANTHER" id="PTHR46899">
    <property type="entry name" value="PROTEIN PHOSPHATASE 1 REGULATORY SUBUNIT 27"/>
    <property type="match status" value="1"/>
</dbReference>
<dbReference type="PANTHER" id="PTHR46899:SF3">
    <property type="entry name" value="PROTEIN PHOSPHATASE 1 REGULATORY SUBUNIT 27"/>
    <property type="match status" value="1"/>
</dbReference>
<dbReference type="PROSITE" id="PS50088">
    <property type="entry name" value="ANK_REPEAT"/>
    <property type="match status" value="2"/>
</dbReference>
<keyword evidence="1" id="KW-0040">ANK repeat</keyword>
<evidence type="ECO:0000256" key="1">
    <source>
        <dbReference type="PROSITE-ProRule" id="PRU00023"/>
    </source>
</evidence>
<dbReference type="Pfam" id="PF12796">
    <property type="entry name" value="Ank_2"/>
    <property type="match status" value="1"/>
</dbReference>
<dbReference type="SUPFAM" id="SSF48403">
    <property type="entry name" value="Ankyrin repeat"/>
    <property type="match status" value="1"/>
</dbReference>
<evidence type="ECO:0000313" key="2">
    <source>
        <dbReference type="EMBL" id="KAF7679664.1"/>
    </source>
</evidence>